<sequence length="123" mass="13455">MSDEGDITLLTTHNKVSSQITPSILTTMDLKIVICFLAVVVVALAAPQHIPKEYGFSGDLTEPLEKMISLSAAASARGGQNVPGLTPDEREQDKETAKESLDMTLDFLHQLTALWNDNVPRYE</sequence>
<gene>
    <name evidence="3" type="ORF">Pmani_015586</name>
</gene>
<feature type="transmembrane region" description="Helical" evidence="2">
    <location>
        <begin position="20"/>
        <end position="46"/>
    </location>
</feature>
<feature type="compositionally biased region" description="Basic and acidic residues" evidence="1">
    <location>
        <begin position="87"/>
        <end position="97"/>
    </location>
</feature>
<evidence type="ECO:0000313" key="3">
    <source>
        <dbReference type="EMBL" id="KAK4313067.1"/>
    </source>
</evidence>
<keyword evidence="2" id="KW-0472">Membrane</keyword>
<organism evidence="3 4">
    <name type="scientific">Petrolisthes manimaculis</name>
    <dbReference type="NCBI Taxonomy" id="1843537"/>
    <lineage>
        <taxon>Eukaryota</taxon>
        <taxon>Metazoa</taxon>
        <taxon>Ecdysozoa</taxon>
        <taxon>Arthropoda</taxon>
        <taxon>Crustacea</taxon>
        <taxon>Multicrustacea</taxon>
        <taxon>Malacostraca</taxon>
        <taxon>Eumalacostraca</taxon>
        <taxon>Eucarida</taxon>
        <taxon>Decapoda</taxon>
        <taxon>Pleocyemata</taxon>
        <taxon>Anomura</taxon>
        <taxon>Galatheoidea</taxon>
        <taxon>Porcellanidae</taxon>
        <taxon>Petrolisthes</taxon>
    </lineage>
</organism>
<feature type="region of interest" description="Disordered" evidence="1">
    <location>
        <begin position="75"/>
        <end position="97"/>
    </location>
</feature>
<evidence type="ECO:0000256" key="2">
    <source>
        <dbReference type="SAM" id="Phobius"/>
    </source>
</evidence>
<evidence type="ECO:0000313" key="4">
    <source>
        <dbReference type="Proteomes" id="UP001292094"/>
    </source>
</evidence>
<reference evidence="3" key="1">
    <citation type="submission" date="2023-11" db="EMBL/GenBank/DDBJ databases">
        <title>Genome assemblies of two species of porcelain crab, Petrolisthes cinctipes and Petrolisthes manimaculis (Anomura: Porcellanidae).</title>
        <authorList>
            <person name="Angst P."/>
        </authorList>
    </citation>
    <scope>NUCLEOTIDE SEQUENCE</scope>
    <source>
        <strain evidence="3">PB745_02</strain>
        <tissue evidence="3">Gill</tissue>
    </source>
</reference>
<keyword evidence="2" id="KW-0812">Transmembrane</keyword>
<dbReference type="Proteomes" id="UP001292094">
    <property type="component" value="Unassembled WGS sequence"/>
</dbReference>
<protein>
    <submittedName>
        <fullName evidence="3">Uncharacterized protein</fullName>
    </submittedName>
</protein>
<dbReference type="AlphaFoldDB" id="A0AAE1U7K3"/>
<name>A0AAE1U7K3_9EUCA</name>
<proteinExistence type="predicted"/>
<keyword evidence="4" id="KW-1185">Reference proteome</keyword>
<accession>A0AAE1U7K3</accession>
<dbReference type="EMBL" id="JAWZYT010001354">
    <property type="protein sequence ID" value="KAK4313067.1"/>
    <property type="molecule type" value="Genomic_DNA"/>
</dbReference>
<keyword evidence="2" id="KW-1133">Transmembrane helix</keyword>
<evidence type="ECO:0000256" key="1">
    <source>
        <dbReference type="SAM" id="MobiDB-lite"/>
    </source>
</evidence>
<comment type="caution">
    <text evidence="3">The sequence shown here is derived from an EMBL/GenBank/DDBJ whole genome shotgun (WGS) entry which is preliminary data.</text>
</comment>